<dbReference type="EMBL" id="VUJX02000007">
    <property type="protein sequence ID" value="KAL0933789.1"/>
    <property type="molecule type" value="Genomic_DNA"/>
</dbReference>
<protein>
    <submittedName>
        <fullName evidence="1">Mnng and nitrosoguanidine resistance protein</fullName>
    </submittedName>
</protein>
<organism evidence="1 2">
    <name type="scientific">Colletotrichum truncatum</name>
    <name type="common">Anthracnose fungus</name>
    <name type="synonym">Colletotrichum capsici</name>
    <dbReference type="NCBI Taxonomy" id="5467"/>
    <lineage>
        <taxon>Eukaryota</taxon>
        <taxon>Fungi</taxon>
        <taxon>Dikarya</taxon>
        <taxon>Ascomycota</taxon>
        <taxon>Pezizomycotina</taxon>
        <taxon>Sordariomycetes</taxon>
        <taxon>Hypocreomycetidae</taxon>
        <taxon>Glomerellales</taxon>
        <taxon>Glomerellaceae</taxon>
        <taxon>Colletotrichum</taxon>
        <taxon>Colletotrichum truncatum species complex</taxon>
    </lineage>
</organism>
<name>A0ACC3YPF1_COLTU</name>
<accession>A0ACC3YPF1</accession>
<reference evidence="1 2" key="1">
    <citation type="journal article" date="2020" name="Phytopathology">
        <title>Genome Sequence Resources of Colletotrichum truncatum, C. plurivorum, C. musicola, and C. sojae: Four Species Pathogenic to Soybean (Glycine max).</title>
        <authorList>
            <person name="Rogerio F."/>
            <person name="Boufleur T.R."/>
            <person name="Ciampi-Guillardi M."/>
            <person name="Sukno S.A."/>
            <person name="Thon M.R."/>
            <person name="Massola Junior N.S."/>
            <person name="Baroncelli R."/>
        </authorList>
    </citation>
    <scope>NUCLEOTIDE SEQUENCE [LARGE SCALE GENOMIC DNA]</scope>
    <source>
        <strain evidence="1 2">CMES1059</strain>
    </source>
</reference>
<evidence type="ECO:0000313" key="2">
    <source>
        <dbReference type="Proteomes" id="UP000805649"/>
    </source>
</evidence>
<keyword evidence="2" id="KW-1185">Reference proteome</keyword>
<gene>
    <name evidence="1" type="ORF">CTRU02_210588</name>
</gene>
<comment type="caution">
    <text evidence="1">The sequence shown here is derived from an EMBL/GenBank/DDBJ whole genome shotgun (WGS) entry which is preliminary data.</text>
</comment>
<sequence>MGRRSKQKSCFPCVEAKRQCDRSLPSCSRCLDREIECKYAPVRRPLRLPAPVEVSRPTLELNNSWDLNQSWPGTQYSVGDALFRQQLDTLDENLCIPTTLESIDAAISTIDSNNASSSACSTTQSGTCENDIRTRQLTPTTERLSWFLMSSSWDVAHQQQPPSFIPPAAVFTNFVRGLQSWLVRFLRKGHNPFIHRHLYLETTMPRCIQDAYAAIAVAQNVSSDNEHAVDAISSTYILDLLASHSGTDTSFSLLTTREHLARTQALLIHLLVSLFSSSIPRRAKAESLIDVLRLWARQLWESATLDATTSAIYPNTLSMMEDCGRDANEAIPSLYRAFILSESVRRTFLLTSIATGVYSSLQQTWSHACHGDVFVTLRAELWDAPSSARWEAVARRHDPLFIQSLQGHSLVERGVPAADVDEFARLLFTVMWGLEKVERWVVTTGDSVSVMY</sequence>
<evidence type="ECO:0000313" key="1">
    <source>
        <dbReference type="EMBL" id="KAL0933789.1"/>
    </source>
</evidence>
<dbReference type="Proteomes" id="UP000805649">
    <property type="component" value="Unassembled WGS sequence"/>
</dbReference>
<proteinExistence type="predicted"/>